<accession>A0ACC2EJD2</accession>
<reference evidence="2" key="1">
    <citation type="journal article" date="2024" name="Proc. Natl. Acad. Sci. U.S.A.">
        <title>Extraordinary preservation of gene collinearity over three hundred million years revealed in homosporous lycophytes.</title>
        <authorList>
            <person name="Li C."/>
            <person name="Wickell D."/>
            <person name="Kuo L.Y."/>
            <person name="Chen X."/>
            <person name="Nie B."/>
            <person name="Liao X."/>
            <person name="Peng D."/>
            <person name="Ji J."/>
            <person name="Jenkins J."/>
            <person name="Williams M."/>
            <person name="Shu S."/>
            <person name="Plott C."/>
            <person name="Barry K."/>
            <person name="Rajasekar S."/>
            <person name="Grimwood J."/>
            <person name="Han X."/>
            <person name="Sun S."/>
            <person name="Hou Z."/>
            <person name="He W."/>
            <person name="Dai G."/>
            <person name="Sun C."/>
            <person name="Schmutz J."/>
            <person name="Leebens-Mack J.H."/>
            <person name="Li F.W."/>
            <person name="Wang L."/>
        </authorList>
    </citation>
    <scope>NUCLEOTIDE SEQUENCE [LARGE SCALE GENOMIC DNA]</scope>
    <source>
        <strain evidence="2">cv. PW_Plant_1</strain>
    </source>
</reference>
<gene>
    <name evidence="1" type="ORF">O6H91_02G106600</name>
</gene>
<protein>
    <submittedName>
        <fullName evidence="1">Uncharacterized protein</fullName>
    </submittedName>
</protein>
<sequence length="492" mass="54505">MKPWTVALVVIASTYGILLMVLLMLRWYSRFSRVVHDHRPKHQESFCLPPRVYADRPKKCEDVAVNSHGRERSSKVSNSSYSVRHFEWTKHPSQMADALDRGWTAFALSYSCIPPGPSVSPMPWNICTKGSLDEAFLPEIHWGITGPGAELVQLIRLNPRVGLQESFLPSVQTLQSALPLPGPSFEPNSFPQEAYFELTILSNGTGQKRNSFSYEVYVEDDRLILIPDNISSSMIESSAEGENYNCFSVDNFDSDANSDQKTAASKELLEKRGHQVGLPTEDDAKHIQSSGETMKEINTRVIAVGLTAESASSFHLPGTYWGSIGFQSNGKILLSGTSCTQEGSKFYAERRFETTVNTTLGCGYYPPSKKVLFTLNGELMAEVIGTESEFGQPLYVAVGSNFDTTVMVNFGQAPFVYGPANNQRAANPSGWKPFLKFSKSRENSGDFFTMSTVDSRPSDSTTFEETEHSHAFSVTDSSDCFEIVLESVTLQL</sequence>
<keyword evidence="2" id="KW-1185">Reference proteome</keyword>
<proteinExistence type="predicted"/>
<comment type="caution">
    <text evidence="1">The sequence shown here is derived from an EMBL/GenBank/DDBJ whole genome shotgun (WGS) entry which is preliminary data.</text>
</comment>
<evidence type="ECO:0000313" key="1">
    <source>
        <dbReference type="EMBL" id="KAJ7566510.1"/>
    </source>
</evidence>
<dbReference type="EMBL" id="CM055093">
    <property type="protein sequence ID" value="KAJ7566510.1"/>
    <property type="molecule type" value="Genomic_DNA"/>
</dbReference>
<organism evidence="1 2">
    <name type="scientific">Diphasiastrum complanatum</name>
    <name type="common">Issler's clubmoss</name>
    <name type="synonym">Lycopodium complanatum</name>
    <dbReference type="NCBI Taxonomy" id="34168"/>
    <lineage>
        <taxon>Eukaryota</taxon>
        <taxon>Viridiplantae</taxon>
        <taxon>Streptophyta</taxon>
        <taxon>Embryophyta</taxon>
        <taxon>Tracheophyta</taxon>
        <taxon>Lycopodiopsida</taxon>
        <taxon>Lycopodiales</taxon>
        <taxon>Lycopodiaceae</taxon>
        <taxon>Lycopodioideae</taxon>
        <taxon>Diphasiastrum</taxon>
    </lineage>
</organism>
<dbReference type="Proteomes" id="UP001162992">
    <property type="component" value="Chromosome 2"/>
</dbReference>
<evidence type="ECO:0000313" key="2">
    <source>
        <dbReference type="Proteomes" id="UP001162992"/>
    </source>
</evidence>
<name>A0ACC2EJD2_DIPCM</name>